<feature type="transmembrane region" description="Helical" evidence="1">
    <location>
        <begin position="31"/>
        <end position="54"/>
    </location>
</feature>
<keyword evidence="5" id="KW-1185">Reference proteome</keyword>
<dbReference type="Pfam" id="PF13439">
    <property type="entry name" value="Glyco_transf_4"/>
    <property type="match status" value="1"/>
</dbReference>
<evidence type="ECO:0000313" key="4">
    <source>
        <dbReference type="EMBL" id="TVO65611.1"/>
    </source>
</evidence>
<dbReference type="SUPFAM" id="SSF53756">
    <property type="entry name" value="UDP-Glycosyltransferase/glycogen phosphorylase"/>
    <property type="match status" value="1"/>
</dbReference>
<evidence type="ECO:0000259" key="3">
    <source>
        <dbReference type="Pfam" id="PF13439"/>
    </source>
</evidence>
<dbReference type="Gene3D" id="3.40.50.2000">
    <property type="entry name" value="Glycogen Phosphorylase B"/>
    <property type="match status" value="2"/>
</dbReference>
<dbReference type="Pfam" id="PF00534">
    <property type="entry name" value="Glycos_transf_1"/>
    <property type="match status" value="1"/>
</dbReference>
<feature type="domain" description="Glycosyltransferase subfamily 4-like N-terminal" evidence="3">
    <location>
        <begin position="410"/>
        <end position="565"/>
    </location>
</feature>
<dbReference type="PANTHER" id="PTHR45947:SF3">
    <property type="entry name" value="SULFOQUINOVOSYL TRANSFERASE SQD2"/>
    <property type="match status" value="1"/>
</dbReference>
<evidence type="ECO:0000256" key="1">
    <source>
        <dbReference type="SAM" id="Phobius"/>
    </source>
</evidence>
<organism evidence="4 5">
    <name type="scientific">Spiribacter aquaticus</name>
    <dbReference type="NCBI Taxonomy" id="1935996"/>
    <lineage>
        <taxon>Bacteria</taxon>
        <taxon>Pseudomonadati</taxon>
        <taxon>Pseudomonadota</taxon>
        <taxon>Gammaproteobacteria</taxon>
        <taxon>Chromatiales</taxon>
        <taxon>Ectothiorhodospiraceae</taxon>
        <taxon>Spiribacter</taxon>
    </lineage>
</organism>
<dbReference type="RefSeq" id="WP_144347820.1">
    <property type="nucleotide sequence ID" value="NZ_VMKP01000002.1"/>
</dbReference>
<sequence length="751" mass="82651">MIRVITDWLGLIGSGLIPVRDGVLRNGPRRWAVTLLLGGGLPFALAYYALGLGLDEVLFRRYRRQPVRRPVFILGVPRSGTTALHEALAHDPRFTTQQTWECLLAPAISHRYAWHGLARLDRRLGRPLQRLAGALNRRFLAPLTDAHPIAARAPEEDYLSLLPWLSAFILVVAFPDSRRLWRLGRGDAALTEAEKRRLMRHYRRNIQRHLFFHGGQRTYLAKNASHATLVATLQTAFPDARFIACLRDPAEVVSSQLSSLAPGLEALHGHIHRGALARRMLRQLHFGYTELLSVLPRRAAGRAVLIPLPAQRQGLAATLRETYAALDLPLDPAFAGHLETLDARARQHRSGHRHALGDHDLDADTIAERFADIRAAFDFAATRPLKAEEATPMDPRPRVLVVSDAAPQRNGVGTYYSDLIEHLRDSVGDIALIAAGDPAHPRRHWFETGLPGDATQRIAVPAPRAFWRSLEAWRPDTLIVATPGPYGVLAALMARRLGARLIFGLHTDYEALATLYWGRLRGWLNRALMARVNAVVFRRAAVVVSNSAHMHQLARDKGAHHAVRVHTPVPRAFLDTPVAALETPPRRILFVGRLAAEKRVESVIDAAAAHPGCTVRIAGDGPQRGTVEAAAARLDNLEYLGWLDRGALLSALDASDLLVLPSQVEAFGTVALEAMARGRVTLVSPGCGIADWPEFAPGLRVMGADETVEQALERLFSEPPAALADCAATARAQAVAMTRRCLDEWQALIRP</sequence>
<dbReference type="EMBL" id="VMKP01000002">
    <property type="protein sequence ID" value="TVO65611.1"/>
    <property type="molecule type" value="Genomic_DNA"/>
</dbReference>
<keyword evidence="1" id="KW-1133">Transmembrane helix</keyword>
<evidence type="ECO:0000259" key="2">
    <source>
        <dbReference type="Pfam" id="PF00534"/>
    </source>
</evidence>
<dbReference type="Proteomes" id="UP000316688">
    <property type="component" value="Unassembled WGS sequence"/>
</dbReference>
<dbReference type="InterPro" id="IPR050194">
    <property type="entry name" value="Glycosyltransferase_grp1"/>
</dbReference>
<evidence type="ECO:0000313" key="5">
    <source>
        <dbReference type="Proteomes" id="UP000316688"/>
    </source>
</evidence>
<protein>
    <submittedName>
        <fullName evidence="4">Glycosyltransferase</fullName>
    </submittedName>
</protein>
<keyword evidence="1" id="KW-0472">Membrane</keyword>
<dbReference type="AlphaFoldDB" id="A0A557RKC8"/>
<gene>
    <name evidence="4" type="ORF">FPL11_05990</name>
</gene>
<name>A0A557RKC8_9GAMM</name>
<keyword evidence="1" id="KW-0812">Transmembrane</keyword>
<dbReference type="Gene3D" id="3.40.50.300">
    <property type="entry name" value="P-loop containing nucleotide triphosphate hydrolases"/>
    <property type="match status" value="1"/>
</dbReference>
<dbReference type="Pfam" id="PF13469">
    <property type="entry name" value="Sulfotransfer_3"/>
    <property type="match status" value="1"/>
</dbReference>
<comment type="caution">
    <text evidence="4">The sequence shown here is derived from an EMBL/GenBank/DDBJ whole genome shotgun (WGS) entry which is preliminary data.</text>
</comment>
<dbReference type="InterPro" id="IPR027417">
    <property type="entry name" value="P-loop_NTPase"/>
</dbReference>
<accession>A0A557RKC8</accession>
<dbReference type="GO" id="GO:0016757">
    <property type="term" value="F:glycosyltransferase activity"/>
    <property type="evidence" value="ECO:0007669"/>
    <property type="project" value="InterPro"/>
</dbReference>
<feature type="domain" description="Glycosyl transferase family 1" evidence="2">
    <location>
        <begin position="582"/>
        <end position="691"/>
    </location>
</feature>
<dbReference type="SUPFAM" id="SSF52540">
    <property type="entry name" value="P-loop containing nucleoside triphosphate hydrolases"/>
    <property type="match status" value="1"/>
</dbReference>
<reference evidence="4 5" key="1">
    <citation type="submission" date="2019-07" db="EMBL/GenBank/DDBJ databases">
        <title>Reclasification of Spiribacter aquaticus.</title>
        <authorList>
            <person name="Leon M.J."/>
            <person name="Sanchez-Porro C."/>
            <person name="Ventosa A."/>
        </authorList>
    </citation>
    <scope>NUCLEOTIDE SEQUENCE [LARGE SCALE GENOMIC DNA]</scope>
    <source>
        <strain evidence="4 5">SP30</strain>
    </source>
</reference>
<dbReference type="PANTHER" id="PTHR45947">
    <property type="entry name" value="SULFOQUINOVOSYL TRANSFERASE SQD2"/>
    <property type="match status" value="1"/>
</dbReference>
<keyword evidence="4" id="KW-0808">Transferase</keyword>
<dbReference type="InterPro" id="IPR001296">
    <property type="entry name" value="Glyco_trans_1"/>
</dbReference>
<proteinExistence type="predicted"/>
<dbReference type="InterPro" id="IPR028098">
    <property type="entry name" value="Glyco_trans_4-like_N"/>
</dbReference>